<dbReference type="PANTHER" id="PTHR30349">
    <property type="entry name" value="PHAGE INTEGRASE-RELATED"/>
    <property type="match status" value="1"/>
</dbReference>
<dbReference type="InterPro" id="IPR050090">
    <property type="entry name" value="Tyrosine_recombinase_XerCD"/>
</dbReference>
<dbReference type="SUPFAM" id="SSF56349">
    <property type="entry name" value="DNA breaking-rejoining enzymes"/>
    <property type="match status" value="1"/>
</dbReference>
<dbReference type="AlphaFoldDB" id="A0A4P6HJH6"/>
<accession>A0A4P6HJH6</accession>
<dbReference type="PROSITE" id="PS51900">
    <property type="entry name" value="CB"/>
    <property type="match status" value="1"/>
</dbReference>
<dbReference type="GO" id="GO:0051301">
    <property type="term" value="P:cell division"/>
    <property type="evidence" value="ECO:0007669"/>
    <property type="project" value="UniProtKB-KW"/>
</dbReference>
<dbReference type="InterPro" id="IPR044068">
    <property type="entry name" value="CB"/>
</dbReference>
<keyword evidence="4 9" id="KW-0159">Chromosome partition</keyword>
<comment type="function">
    <text evidence="9">Site-specific tyrosine recombinase, which acts by catalyzing the cutting and rejoining of the recombining DNA molecules. The XerC-XerD complex is essential to convert dimers of the bacterial chromosome into monomers to permit their segregation at cell division. It also contributes to the segregational stability of plasmids.</text>
</comment>
<dbReference type="RefSeq" id="WP_129350057.1">
    <property type="nucleotide sequence ID" value="NZ_CP026538.1"/>
</dbReference>
<evidence type="ECO:0000259" key="12">
    <source>
        <dbReference type="PROSITE" id="PS51900"/>
    </source>
</evidence>
<evidence type="ECO:0000313" key="13">
    <source>
        <dbReference type="EMBL" id="QAZ66614.1"/>
    </source>
</evidence>
<dbReference type="Gene3D" id="1.10.150.130">
    <property type="match status" value="1"/>
</dbReference>
<dbReference type="Pfam" id="PF00589">
    <property type="entry name" value="Phage_integrase"/>
    <property type="match status" value="1"/>
</dbReference>
<keyword evidence="8 9" id="KW-0131">Cell cycle</keyword>
<feature type="active site" evidence="9">
    <location>
        <position position="268"/>
    </location>
</feature>
<keyword evidence="2 9" id="KW-0963">Cytoplasm</keyword>
<evidence type="ECO:0000256" key="4">
    <source>
        <dbReference type="ARBA" id="ARBA00022829"/>
    </source>
</evidence>
<keyword evidence="14" id="KW-1185">Reference proteome</keyword>
<dbReference type="GO" id="GO:0003677">
    <property type="term" value="F:DNA binding"/>
    <property type="evidence" value="ECO:0007669"/>
    <property type="project" value="UniProtKB-UniRule"/>
</dbReference>
<dbReference type="KEGG" id="dcb:C3Y92_04895"/>
<dbReference type="GO" id="GO:0007059">
    <property type="term" value="P:chromosome segregation"/>
    <property type="evidence" value="ECO:0007669"/>
    <property type="project" value="UniProtKB-UniRule"/>
</dbReference>
<feature type="domain" description="Tyr recombinase" evidence="11">
    <location>
        <begin position="129"/>
        <end position="316"/>
    </location>
</feature>
<dbReference type="InterPro" id="IPR023009">
    <property type="entry name" value="Tyrosine_recombinase_XerC/XerD"/>
</dbReference>
<dbReference type="InterPro" id="IPR004107">
    <property type="entry name" value="Integrase_SAM-like_N"/>
</dbReference>
<comment type="subunit">
    <text evidence="9">Forms a cyclic heterotetrameric complex composed of two molecules of XerC and two molecules of XerD.</text>
</comment>
<evidence type="ECO:0000256" key="10">
    <source>
        <dbReference type="SAM" id="MobiDB-lite"/>
    </source>
</evidence>
<feature type="active site" evidence="9">
    <location>
        <position position="174"/>
    </location>
</feature>
<dbReference type="HAMAP" id="MF_01808">
    <property type="entry name" value="Recomb_XerC_XerD"/>
    <property type="match status" value="1"/>
</dbReference>
<dbReference type="Proteomes" id="UP000293296">
    <property type="component" value="Chromosome"/>
</dbReference>
<protein>
    <recommendedName>
        <fullName evidence="9">Tyrosine recombinase XerC</fullName>
    </recommendedName>
</protein>
<dbReference type="InterPro" id="IPR010998">
    <property type="entry name" value="Integrase_recombinase_N"/>
</dbReference>
<feature type="region of interest" description="Disordered" evidence="10">
    <location>
        <begin position="1"/>
        <end position="24"/>
    </location>
</feature>
<dbReference type="GO" id="GO:0005737">
    <property type="term" value="C:cytoplasm"/>
    <property type="evidence" value="ECO:0007669"/>
    <property type="project" value="UniProtKB-SubCell"/>
</dbReference>
<evidence type="ECO:0000256" key="6">
    <source>
        <dbReference type="ARBA" id="ARBA00023125"/>
    </source>
</evidence>
<evidence type="ECO:0000256" key="8">
    <source>
        <dbReference type="ARBA" id="ARBA00023306"/>
    </source>
</evidence>
<evidence type="ECO:0000256" key="5">
    <source>
        <dbReference type="ARBA" id="ARBA00022908"/>
    </source>
</evidence>
<dbReference type="InterPro" id="IPR013762">
    <property type="entry name" value="Integrase-like_cat_sf"/>
</dbReference>
<keyword evidence="7 9" id="KW-0233">DNA recombination</keyword>
<comment type="subcellular location">
    <subcellularLocation>
        <location evidence="1 9">Cytoplasm</location>
    </subcellularLocation>
</comment>
<proteinExistence type="inferred from homology"/>
<dbReference type="OrthoDB" id="9801717at2"/>
<keyword evidence="3 9" id="KW-0132">Cell division</keyword>
<dbReference type="GO" id="GO:0006313">
    <property type="term" value="P:DNA transposition"/>
    <property type="evidence" value="ECO:0007669"/>
    <property type="project" value="UniProtKB-UniRule"/>
</dbReference>
<evidence type="ECO:0000256" key="2">
    <source>
        <dbReference type="ARBA" id="ARBA00022490"/>
    </source>
</evidence>
<evidence type="ECO:0000256" key="9">
    <source>
        <dbReference type="HAMAP-Rule" id="MF_01808"/>
    </source>
</evidence>
<keyword evidence="6 9" id="KW-0238">DNA-binding</keyword>
<feature type="domain" description="Core-binding (CB)" evidence="12">
    <location>
        <begin position="20"/>
        <end position="108"/>
    </location>
</feature>
<sequence>MSSTNGRADTGASPAPAASPPTPKGVDEFLTALAAVKGYSPATVAAYADDLAQFEASLAGRGLSLATPEAITRDHVRGFLAELHRRRAAKSSMGRKLSTLRGFFKYQLQKKRVAADPTAGVKNPKAERRGPRALNADEAVALVTPPLAAPAADGSAASCRDLALAELLYGSGLRISEALGLDLDDLDLSQGIVRVMGKGSKERLAPLSDASRERLRDYLRRRGELGPGPMELALFLGNRGGRLDRRQAARIVDALAKGAGLARHAHPHMLRHSFATHLLESGADLRSVQELLGHARLTTTTRYTSLDLARIVGIYDKAHPRSGHKDEGDDNKK</sequence>
<comment type="similarity">
    <text evidence="9">Belongs to the 'phage' integrase family. XerC subfamily.</text>
</comment>
<dbReference type="PROSITE" id="PS51898">
    <property type="entry name" value="TYR_RECOMBINASE"/>
    <property type="match status" value="1"/>
</dbReference>
<feature type="active site" evidence="9">
    <location>
        <position position="198"/>
    </location>
</feature>
<dbReference type="PANTHER" id="PTHR30349:SF41">
    <property type="entry name" value="INTEGRASE_RECOMBINASE PROTEIN MJ0367-RELATED"/>
    <property type="match status" value="1"/>
</dbReference>
<name>A0A4P6HJH6_9BACT</name>
<dbReference type="Gene3D" id="1.10.443.10">
    <property type="entry name" value="Intergrase catalytic core"/>
    <property type="match status" value="1"/>
</dbReference>
<evidence type="ECO:0000313" key="14">
    <source>
        <dbReference type="Proteomes" id="UP000293296"/>
    </source>
</evidence>
<dbReference type="GO" id="GO:0009037">
    <property type="term" value="F:tyrosine-based site-specific recombinase activity"/>
    <property type="evidence" value="ECO:0007669"/>
    <property type="project" value="UniProtKB-UniRule"/>
</dbReference>
<keyword evidence="5 9" id="KW-0229">DNA integration</keyword>
<evidence type="ECO:0000256" key="1">
    <source>
        <dbReference type="ARBA" id="ARBA00004496"/>
    </source>
</evidence>
<dbReference type="InterPro" id="IPR002104">
    <property type="entry name" value="Integrase_catalytic"/>
</dbReference>
<evidence type="ECO:0000259" key="11">
    <source>
        <dbReference type="PROSITE" id="PS51898"/>
    </source>
</evidence>
<feature type="active site" evidence="9">
    <location>
        <position position="294"/>
    </location>
</feature>
<dbReference type="Pfam" id="PF02899">
    <property type="entry name" value="Phage_int_SAM_1"/>
    <property type="match status" value="1"/>
</dbReference>
<organism evidence="13 14">
    <name type="scientific">Solidesulfovibrio carbinolicus</name>
    <dbReference type="NCBI Taxonomy" id="296842"/>
    <lineage>
        <taxon>Bacteria</taxon>
        <taxon>Pseudomonadati</taxon>
        <taxon>Thermodesulfobacteriota</taxon>
        <taxon>Desulfovibrionia</taxon>
        <taxon>Desulfovibrionales</taxon>
        <taxon>Desulfovibrionaceae</taxon>
        <taxon>Solidesulfovibrio</taxon>
    </lineage>
</organism>
<feature type="active site" description="O-(3'-phospho-DNA)-tyrosine intermediate" evidence="9">
    <location>
        <position position="303"/>
    </location>
</feature>
<evidence type="ECO:0000256" key="7">
    <source>
        <dbReference type="ARBA" id="ARBA00023172"/>
    </source>
</evidence>
<gene>
    <name evidence="9" type="primary">xerC</name>
    <name evidence="13" type="ORF">C3Y92_04895</name>
</gene>
<dbReference type="EMBL" id="CP026538">
    <property type="protein sequence ID" value="QAZ66614.1"/>
    <property type="molecule type" value="Genomic_DNA"/>
</dbReference>
<reference evidence="13 14" key="1">
    <citation type="submission" date="2018-02" db="EMBL/GenBank/DDBJ databases">
        <title>Genome sequence of Desulfovibrio carbinolicus DSM 3852.</title>
        <authorList>
            <person name="Wilbanks E."/>
            <person name="Skennerton C.T."/>
            <person name="Orphan V.J."/>
        </authorList>
    </citation>
    <scope>NUCLEOTIDE SEQUENCE [LARGE SCALE GENOMIC DNA]</scope>
    <source>
        <strain evidence="13 14">DSM 3852</strain>
    </source>
</reference>
<feature type="active site" evidence="9">
    <location>
        <position position="271"/>
    </location>
</feature>
<dbReference type="InterPro" id="IPR011010">
    <property type="entry name" value="DNA_brk_join_enz"/>
</dbReference>
<dbReference type="CDD" id="cd00798">
    <property type="entry name" value="INT_XerDC_C"/>
    <property type="match status" value="1"/>
</dbReference>
<evidence type="ECO:0000256" key="3">
    <source>
        <dbReference type="ARBA" id="ARBA00022618"/>
    </source>
</evidence>